<dbReference type="AlphaFoldDB" id="A0A6A6JKH3"/>
<keyword evidence="8 10" id="KW-0378">Hydrolase</keyword>
<keyword evidence="14" id="KW-1185">Reference proteome</keyword>
<evidence type="ECO:0000256" key="8">
    <source>
        <dbReference type="ARBA" id="ARBA00022801"/>
    </source>
</evidence>
<comment type="subunit">
    <text evidence="10">Forms a heterotrimer with an asymmetric homodimer of the regulatory subunit PAN3 to form the poly(A)-nuclease (PAN) deadenylation complex.</text>
</comment>
<protein>
    <recommendedName>
        <fullName evidence="10">PAN2-PAN3 deadenylation complex catalytic subunit PAN2</fullName>
        <ecNumber evidence="10">3.1.13.4</ecNumber>
    </recommendedName>
    <alternativeName>
        <fullName evidence="10">PAB1P-dependent poly(A)-specific ribonuclease</fullName>
    </alternativeName>
    <alternativeName>
        <fullName evidence="10">Poly(A)-nuclease deadenylation complex subunit 2</fullName>
        <shortName evidence="10">PAN deadenylation complex subunit 2</shortName>
    </alternativeName>
</protein>
<comment type="similarity">
    <text evidence="10">Belongs to the peptidase C19 family. PAN2 subfamily.</text>
</comment>
<dbReference type="FunFam" id="2.130.10.10:FF:000459">
    <property type="entry name" value="PAN2-PAN3 deadenylation complex catalytic subunit PAN2"/>
    <property type="match status" value="1"/>
</dbReference>
<dbReference type="PROSITE" id="PS50235">
    <property type="entry name" value="USP_3"/>
    <property type="match status" value="1"/>
</dbReference>
<dbReference type="Pfam" id="PF00929">
    <property type="entry name" value="RNase_T"/>
    <property type="match status" value="1"/>
</dbReference>
<feature type="binding site" evidence="10">
    <location>
        <position position="1047"/>
    </location>
    <ligand>
        <name>a divalent metal cation</name>
        <dbReference type="ChEBI" id="CHEBI:60240"/>
        <note>catalytic</note>
    </ligand>
</feature>
<dbReference type="InterPro" id="IPR012337">
    <property type="entry name" value="RNaseH-like_sf"/>
</dbReference>
<dbReference type="SUPFAM" id="SSF50978">
    <property type="entry name" value="WD40 repeat-like"/>
    <property type="match status" value="1"/>
</dbReference>
<dbReference type="InterPro" id="IPR038765">
    <property type="entry name" value="Papain-like_cys_pep_sf"/>
</dbReference>
<feature type="binding site" evidence="10">
    <location>
        <position position="886"/>
    </location>
    <ligand>
        <name>a divalent metal cation</name>
        <dbReference type="ChEBI" id="CHEBI:60240"/>
        <note>catalytic</note>
    </ligand>
</feature>
<comment type="caution">
    <text evidence="10">Lacks conserved residue(s) required for the propagation of feature annotation.</text>
</comment>
<dbReference type="SMART" id="SM00479">
    <property type="entry name" value="EXOIII"/>
    <property type="match status" value="1"/>
</dbReference>
<dbReference type="Pfam" id="PF20770">
    <property type="entry name" value="PAN2_N"/>
    <property type="match status" value="1"/>
</dbReference>
<dbReference type="Gene3D" id="3.90.70.10">
    <property type="entry name" value="Cysteine proteinases"/>
    <property type="match status" value="1"/>
</dbReference>
<evidence type="ECO:0000259" key="12">
    <source>
        <dbReference type="PROSITE" id="PS50235"/>
    </source>
</evidence>
<dbReference type="InterPro" id="IPR015943">
    <property type="entry name" value="WD40/YVTN_repeat-like_dom_sf"/>
</dbReference>
<reference evidence="13" key="1">
    <citation type="journal article" date="2020" name="Stud. Mycol.">
        <title>101 Dothideomycetes genomes: a test case for predicting lifestyles and emergence of pathogens.</title>
        <authorList>
            <person name="Haridas S."/>
            <person name="Albert R."/>
            <person name="Binder M."/>
            <person name="Bloem J."/>
            <person name="Labutti K."/>
            <person name="Salamov A."/>
            <person name="Andreopoulos B."/>
            <person name="Baker S."/>
            <person name="Barry K."/>
            <person name="Bills G."/>
            <person name="Bluhm B."/>
            <person name="Cannon C."/>
            <person name="Castanera R."/>
            <person name="Culley D."/>
            <person name="Daum C."/>
            <person name="Ezra D."/>
            <person name="Gonzalez J."/>
            <person name="Henrissat B."/>
            <person name="Kuo A."/>
            <person name="Liang C."/>
            <person name="Lipzen A."/>
            <person name="Lutzoni F."/>
            <person name="Magnuson J."/>
            <person name="Mondo S."/>
            <person name="Nolan M."/>
            <person name="Ohm R."/>
            <person name="Pangilinan J."/>
            <person name="Park H.-J."/>
            <person name="Ramirez L."/>
            <person name="Alfaro M."/>
            <person name="Sun H."/>
            <person name="Tritt A."/>
            <person name="Yoshinaga Y."/>
            <person name="Zwiers L.-H."/>
            <person name="Turgeon B."/>
            <person name="Goodwin S."/>
            <person name="Spatafora J."/>
            <person name="Crous P."/>
            <person name="Grigoriev I."/>
        </authorList>
    </citation>
    <scope>NUCLEOTIDE SEQUENCE</scope>
    <source>
        <strain evidence="13">CBS 379.55</strain>
    </source>
</reference>
<comment type="domain">
    <text evidence="10">The linker, or PAN3 interaction domain (PID), between the WD40 repeats and the pseudo-UCH domain mediates interaction with PAN3.</text>
</comment>
<proteinExistence type="inferred from homology"/>
<dbReference type="HAMAP" id="MF_03182">
    <property type="entry name" value="PAN2"/>
    <property type="match status" value="1"/>
</dbReference>
<gene>
    <name evidence="10" type="primary">PAN2</name>
    <name evidence="13" type="ORF">EI97DRAFT_493659</name>
</gene>
<evidence type="ECO:0000256" key="1">
    <source>
        <dbReference type="ARBA" id="ARBA00001663"/>
    </source>
</evidence>
<dbReference type="CDD" id="cd06143">
    <property type="entry name" value="PAN2_exo"/>
    <property type="match status" value="1"/>
</dbReference>
<feature type="binding site" evidence="10">
    <location>
        <position position="884"/>
    </location>
    <ligand>
        <name>a divalent metal cation</name>
        <dbReference type="ChEBI" id="CHEBI:60240"/>
        <note>catalytic</note>
    </ligand>
</feature>
<dbReference type="GO" id="GO:0004535">
    <property type="term" value="F:poly(A)-specific ribonuclease activity"/>
    <property type="evidence" value="ECO:0007669"/>
    <property type="project" value="UniProtKB-UniRule"/>
</dbReference>
<evidence type="ECO:0000256" key="10">
    <source>
        <dbReference type="HAMAP-Rule" id="MF_03182"/>
    </source>
</evidence>
<evidence type="ECO:0000256" key="6">
    <source>
        <dbReference type="ARBA" id="ARBA00022722"/>
    </source>
</evidence>
<dbReference type="InterPro" id="IPR036322">
    <property type="entry name" value="WD40_repeat_dom_sf"/>
</dbReference>
<evidence type="ECO:0000256" key="4">
    <source>
        <dbReference type="ARBA" id="ARBA00022574"/>
    </source>
</evidence>
<feature type="domain" description="USP" evidence="12">
    <location>
        <begin position="488"/>
        <end position="827"/>
    </location>
</feature>
<dbReference type="GO" id="GO:0006397">
    <property type="term" value="P:mRNA processing"/>
    <property type="evidence" value="ECO:0007669"/>
    <property type="project" value="UniProtKB-KW"/>
</dbReference>
<dbReference type="OrthoDB" id="16516at2759"/>
<keyword evidence="3 10" id="KW-0963">Cytoplasm</keyword>
<dbReference type="PANTHER" id="PTHR15728:SF0">
    <property type="entry name" value="PAN2-PAN3 DEADENYLATION COMPLEX CATALYTIC SUBUNIT PAN2"/>
    <property type="match status" value="1"/>
</dbReference>
<dbReference type="InterPro" id="IPR030843">
    <property type="entry name" value="PAN2"/>
</dbReference>
<dbReference type="InterPro" id="IPR013520">
    <property type="entry name" value="Ribonucl_H"/>
</dbReference>
<dbReference type="EMBL" id="ML986491">
    <property type="protein sequence ID" value="KAF2277150.1"/>
    <property type="molecule type" value="Genomic_DNA"/>
</dbReference>
<accession>A0A6A6JKH3</accession>
<dbReference type="InterPro" id="IPR050785">
    <property type="entry name" value="PAN2-PAN3_catalytic_subunit"/>
</dbReference>
<dbReference type="FunFam" id="3.30.420.10:FF:000028">
    <property type="entry name" value="PAN2-PAN3 deadenylation complex catalytic subunit PAN2"/>
    <property type="match status" value="1"/>
</dbReference>
<comment type="domain">
    <text evidence="10">Contains a pseudo-UCH domain. This ubiquitin C-terminal hydrolase (UCH)-like or ubiquitin specific protease (USP)-like domain is predicted to be catalytically inactive because it lacks the active site catalytic triad characteristic of thiol proteases, with residues at the equivalent structural positions that are incompatible with catalysis, and it cannot bind ubiquitin. It functions as a structural scaffold for intra- and intermolecular interactions in the complex.</text>
</comment>
<dbReference type="Proteomes" id="UP000800097">
    <property type="component" value="Unassembled WGS sequence"/>
</dbReference>
<comment type="subcellular location">
    <subcellularLocation>
        <location evidence="2 10">Cytoplasm</location>
    </subcellularLocation>
</comment>
<dbReference type="InterPro" id="IPR028889">
    <property type="entry name" value="USP"/>
</dbReference>
<feature type="region of interest" description="Disordered" evidence="11">
    <location>
        <begin position="1088"/>
        <end position="1128"/>
    </location>
</feature>
<feature type="compositionally biased region" description="Gly residues" evidence="11">
    <location>
        <begin position="1117"/>
        <end position="1128"/>
    </location>
</feature>
<evidence type="ECO:0000256" key="11">
    <source>
        <dbReference type="SAM" id="MobiDB-lite"/>
    </source>
</evidence>
<dbReference type="EC" id="3.1.13.4" evidence="10"/>
<keyword evidence="9 10" id="KW-0269">Exonuclease</keyword>
<dbReference type="SUPFAM" id="SSF54001">
    <property type="entry name" value="Cysteine proteinases"/>
    <property type="match status" value="1"/>
</dbReference>
<comment type="function">
    <text evidence="10">Catalytic subunit of the poly(A)-nuclease (PAN) deadenylation complex, one of two cytoplasmic mRNA deadenylases involved in mRNA turnover. PAN specifically shortens poly(A) tails of RNA and the activity is stimulated by poly(A)-binding protein PAB1. PAN deadenylation is followed by rapid degradation of the shortened mRNA tails by the CCR4-NOT complex. Deadenylated mRNAs are then degraded by two alternative mechanisms, namely exosome-mediated 3'-5' exonucleolytic degradation, or deadenlyation-dependent mRNA decaping and subsequent 5'-3' exonucleolytic degradation by XRN1. May also be involved in post-transcriptional maturation of mRNA poly(A) tails.</text>
</comment>
<dbReference type="GO" id="GO:0000932">
    <property type="term" value="C:P-body"/>
    <property type="evidence" value="ECO:0007669"/>
    <property type="project" value="TreeGrafter"/>
</dbReference>
<keyword evidence="5 10" id="KW-0507">mRNA processing</keyword>
<evidence type="ECO:0000256" key="5">
    <source>
        <dbReference type="ARBA" id="ARBA00022664"/>
    </source>
</evidence>
<keyword evidence="4" id="KW-0853">WD repeat</keyword>
<feature type="region of interest" description="Disordered" evidence="11">
    <location>
        <begin position="389"/>
        <end position="408"/>
    </location>
</feature>
<evidence type="ECO:0000256" key="3">
    <source>
        <dbReference type="ARBA" id="ARBA00022490"/>
    </source>
</evidence>
<dbReference type="Pfam" id="PF13423">
    <property type="entry name" value="UCH_1"/>
    <property type="match status" value="1"/>
</dbReference>
<sequence>MEADWVELATAQLHAPPSDQLPPQITTLAFDTCEENLWVGTNIGYINAYHGHGLTRYTAYRGHYQLVHQILFTDDGVLSVSDRSLHYSRRGGFAIWHLASDLFKNIRCMNFTSKGTRELLVAGCQTQMFLVDMSKGMITKMIRAQDEYTAMKRVGQYLCLATHHGNIHIVDSVTLDVLKVFECHTSYINDFDAKGDFLITCGHSPRPIQAAYVMMDPFINVLSLKTLTKLPPIPFHAGAAFVRMHPRMSTTSIIASPNGHIQIIDIMNSDSPQVRQINLFDAYIRQFEIAPSGEAIVLCDTNGHVHIWGSPTKVQFAEFANPSEFADPVPHLPDMDWSNDTPLSSIGMPYYSQPLLSAWPSDMVFEVGAPPPKIADDIQATMRRSQIGFYAPNPGKRLRNQAEDTRQDGKSITLITPPKFLSEKARASRSSGEGDETITETLHALTDIHLEELTTKNVPAMYGKLEIKYGKFGVNDFDFGYYNKTPYSGLETNIANSYANPLLQICRFVPLLRNLAMRHTACACPYDHCLLCELGFLIDMLEKAAGSSCHASNFLKAFSRTPSAVGLQLLEGQPAHIPMTNLIQNFSRFLFEQLTNDFRRQPSSSDGFSPMDQVLKTQYHSYMRCDTCHNETARDGHTFVTDLVYPPKPANVKGARPHFSQILKASVERRDQTKGWCNKCQRYREMINRRSIQKIPDVFVFNASVSTKEIRSLWSHNWLPHEIGIIVSEDGQFFCYQGKDLQLHLDRKAHNIVVYDLIGVVNQIDRGDLQTPHLVAAINTAPASSQVGAEDSWHLFNDFLVRPIPKEEALRFDQEWKQPSVLVFQRKAGRHQIDDSWRTMLDTSPLYHPTPLVSQPAVQRHPDGCIRLNPEVEAPQSGYPVAIDTEMVEHQKAEMDAKADGRAEIIRPRRLGLGRVSVCRGAGERAGVPFIDDYIAASEPIIDHLTPYSGIYPGDLDPTTSRFPLVAHKHAYKKLWLLLNLGCVFVGHGLVNDLRIINIFVPRNQIVDTAELFIKRSISDRLIGLRYLAWLILKEDVQSETHDSVEDARTSLKLWRKYQEFVDAGVLEQILNEIYNVGKPLNFKVPGSGGAENNSNEKAGSSPEVAQSVPVKKGVGLRFGRGFRGPKR</sequence>
<comment type="activity regulation">
    <text evidence="10">Positively regulated by the regulatory subunit PAN3.</text>
</comment>
<name>A0A6A6JKH3_WESOR</name>
<dbReference type="PANTHER" id="PTHR15728">
    <property type="entry name" value="DEADENYLATION COMPLEX CATALYTIC SUBUNIT PAN2"/>
    <property type="match status" value="1"/>
</dbReference>
<dbReference type="GO" id="GO:0000289">
    <property type="term" value="P:nuclear-transcribed mRNA poly(A) tail shortening"/>
    <property type="evidence" value="ECO:0007669"/>
    <property type="project" value="UniProtKB-UniRule"/>
</dbReference>
<dbReference type="GO" id="GO:0003676">
    <property type="term" value="F:nucleic acid binding"/>
    <property type="evidence" value="ECO:0007669"/>
    <property type="project" value="InterPro"/>
</dbReference>
<dbReference type="Gene3D" id="2.130.10.10">
    <property type="entry name" value="YVTN repeat-like/Quinoprotein amine dehydrogenase"/>
    <property type="match status" value="1"/>
</dbReference>
<dbReference type="InterPro" id="IPR028881">
    <property type="entry name" value="PAN2_UCH_dom"/>
</dbReference>
<keyword evidence="6 10" id="KW-0540">Nuclease</keyword>
<feature type="binding site" evidence="10">
    <location>
        <position position="993"/>
    </location>
    <ligand>
        <name>a divalent metal cation</name>
        <dbReference type="ChEBI" id="CHEBI:60240"/>
        <note>catalytic</note>
    </ligand>
</feature>
<comment type="cofactor">
    <cofactor evidence="10">
        <name>a divalent metal cation</name>
        <dbReference type="ChEBI" id="CHEBI:60240"/>
    </cofactor>
    <text evidence="10">Binds 2 metal cations per subunit in the catalytic exonuclease domain.</text>
</comment>
<evidence type="ECO:0000256" key="9">
    <source>
        <dbReference type="ARBA" id="ARBA00022839"/>
    </source>
</evidence>
<evidence type="ECO:0000313" key="14">
    <source>
        <dbReference type="Proteomes" id="UP000800097"/>
    </source>
</evidence>
<evidence type="ECO:0000256" key="2">
    <source>
        <dbReference type="ARBA" id="ARBA00004496"/>
    </source>
</evidence>
<organism evidence="13 14">
    <name type="scientific">Westerdykella ornata</name>
    <dbReference type="NCBI Taxonomy" id="318751"/>
    <lineage>
        <taxon>Eukaryota</taxon>
        <taxon>Fungi</taxon>
        <taxon>Dikarya</taxon>
        <taxon>Ascomycota</taxon>
        <taxon>Pezizomycotina</taxon>
        <taxon>Dothideomycetes</taxon>
        <taxon>Pleosporomycetidae</taxon>
        <taxon>Pleosporales</taxon>
        <taxon>Sporormiaceae</taxon>
        <taxon>Westerdykella</taxon>
    </lineage>
</organism>
<evidence type="ECO:0000256" key="7">
    <source>
        <dbReference type="ARBA" id="ARBA00022723"/>
    </source>
</evidence>
<dbReference type="InterPro" id="IPR036397">
    <property type="entry name" value="RNaseH_sf"/>
</dbReference>
<keyword evidence="7 10" id="KW-0479">Metal-binding</keyword>
<dbReference type="Gene3D" id="3.30.420.10">
    <property type="entry name" value="Ribonuclease H-like superfamily/Ribonuclease H"/>
    <property type="match status" value="1"/>
</dbReference>
<dbReference type="GO" id="GO:0046872">
    <property type="term" value="F:metal ion binding"/>
    <property type="evidence" value="ECO:0007669"/>
    <property type="project" value="UniProtKB-KW"/>
</dbReference>
<dbReference type="SUPFAM" id="SSF53098">
    <property type="entry name" value="Ribonuclease H-like"/>
    <property type="match status" value="1"/>
</dbReference>
<dbReference type="GO" id="GO:0031251">
    <property type="term" value="C:PAN complex"/>
    <property type="evidence" value="ECO:0007669"/>
    <property type="project" value="UniProtKB-UniRule"/>
</dbReference>
<evidence type="ECO:0000313" key="13">
    <source>
        <dbReference type="EMBL" id="KAF2277150.1"/>
    </source>
</evidence>
<comment type="catalytic activity">
    <reaction evidence="1 10">
        <text>Exonucleolytic cleavage of poly(A) to 5'-AMP.</text>
        <dbReference type="EC" id="3.1.13.4"/>
    </reaction>
</comment>
<dbReference type="InterPro" id="IPR048841">
    <property type="entry name" value="PAN2_N"/>
</dbReference>